<sequence length="305" mass="34246">MNRLISALVALVIALAVFSSVVFVVDQRQYAVVFAFGEIKQVIKEPGLHFKLPPPLQNVVFMDKRLQTIDVAGADRFITAEKKNLLVDWFVKWKIADPRLFYVSFKGDNRLAQDSMTQKINSIARDEFARRTVSDVVSTDREAAMQSILKGVQEYGKSVGVDIIDVRLKRVDLLASVTESVYRRMEAERKRVANELRSTGAAEGEKIRADADRQREVVLADAYRDAQKIKGEGDARAADIYADAFGRDPQFAAFWRSMEAYRASFRDRKDVMVLQPNSDFFKFMRSPNGGGSAAAPAAAQSGRHR</sequence>
<keyword evidence="3" id="KW-0812">Transmembrane</keyword>
<dbReference type="InterPro" id="IPR010200">
    <property type="entry name" value="HflC"/>
</dbReference>
<feature type="region of interest" description="Disordered" evidence="7">
    <location>
        <begin position="285"/>
        <end position="305"/>
    </location>
</feature>
<comment type="similarity">
    <text evidence="2 6">Belongs to the band 7/mec-2 family. HflC subfamily.</text>
</comment>
<keyword evidence="9" id="KW-1185">Reference proteome</keyword>
<evidence type="ECO:0000256" key="6">
    <source>
        <dbReference type="PIRNR" id="PIRNR005651"/>
    </source>
</evidence>
<accession>A0A191ZX68</accession>
<dbReference type="PANTHER" id="PTHR42911:SF1">
    <property type="entry name" value="MODULATOR OF FTSH PROTEASE HFLC"/>
    <property type="match status" value="1"/>
</dbReference>
<dbReference type="EMBL" id="CP016022">
    <property type="protein sequence ID" value="ANJ72709.1"/>
    <property type="molecule type" value="Genomic_DNA"/>
</dbReference>
<dbReference type="InterPro" id="IPR001107">
    <property type="entry name" value="Band_7"/>
</dbReference>
<dbReference type="Gene3D" id="3.30.479.30">
    <property type="entry name" value="Band 7 domain"/>
    <property type="match status" value="1"/>
</dbReference>
<dbReference type="RefSeq" id="WP_048934290.1">
    <property type="nucleotide sequence ID" value="NZ_CP016022.1"/>
</dbReference>
<name>A0A191ZX68_9RALS</name>
<dbReference type="OrthoDB" id="9812991at2"/>
<evidence type="ECO:0000256" key="5">
    <source>
        <dbReference type="ARBA" id="ARBA00023136"/>
    </source>
</evidence>
<dbReference type="GeneID" id="61526276"/>
<dbReference type="SUPFAM" id="SSF117892">
    <property type="entry name" value="Band 7/SPFH domain"/>
    <property type="match status" value="1"/>
</dbReference>
<comment type="subcellular location">
    <subcellularLocation>
        <location evidence="1">Membrane</location>
        <topology evidence="1">Single-pass membrane protein</topology>
    </subcellularLocation>
</comment>
<evidence type="ECO:0000313" key="8">
    <source>
        <dbReference type="EMBL" id="ANJ72709.1"/>
    </source>
</evidence>
<dbReference type="STRING" id="190721.ACS15_2143"/>
<dbReference type="PIRSF" id="PIRSF005651">
    <property type="entry name" value="HflC"/>
    <property type="match status" value="1"/>
</dbReference>
<dbReference type="PANTHER" id="PTHR42911">
    <property type="entry name" value="MODULATOR OF FTSH PROTEASE HFLC"/>
    <property type="match status" value="1"/>
</dbReference>
<evidence type="ECO:0000313" key="9">
    <source>
        <dbReference type="Proteomes" id="UP000078572"/>
    </source>
</evidence>
<dbReference type="Proteomes" id="UP000078572">
    <property type="component" value="Chromosome 1"/>
</dbReference>
<organism evidence="8 9">
    <name type="scientific">Ralstonia insidiosa</name>
    <dbReference type="NCBI Taxonomy" id="190721"/>
    <lineage>
        <taxon>Bacteria</taxon>
        <taxon>Pseudomonadati</taxon>
        <taxon>Pseudomonadota</taxon>
        <taxon>Betaproteobacteria</taxon>
        <taxon>Burkholderiales</taxon>
        <taxon>Burkholderiaceae</taxon>
        <taxon>Ralstonia</taxon>
    </lineage>
</organism>
<evidence type="ECO:0000256" key="1">
    <source>
        <dbReference type="ARBA" id="ARBA00004167"/>
    </source>
</evidence>
<dbReference type="Pfam" id="PF01145">
    <property type="entry name" value="Band_7"/>
    <property type="match status" value="1"/>
</dbReference>
<keyword evidence="4" id="KW-1133">Transmembrane helix</keyword>
<dbReference type="AlphaFoldDB" id="A0A191ZX68"/>
<evidence type="ECO:0000256" key="2">
    <source>
        <dbReference type="ARBA" id="ARBA00007862"/>
    </source>
</evidence>
<evidence type="ECO:0000256" key="3">
    <source>
        <dbReference type="ARBA" id="ARBA00022692"/>
    </source>
</evidence>
<reference evidence="9" key="1">
    <citation type="submission" date="2016-06" db="EMBL/GenBank/DDBJ databases">
        <authorList>
            <person name="Xu Y."/>
            <person name="Nagy A."/>
            <person name="Yan X."/>
            <person name="Kim S.W."/>
            <person name="Haley B."/>
            <person name="Liu N.T."/>
            <person name="Nou X."/>
        </authorList>
    </citation>
    <scope>NUCLEOTIDE SEQUENCE [LARGE SCALE GENOMIC DNA]</scope>
    <source>
        <strain evidence="9">ATCC 49129</strain>
    </source>
</reference>
<dbReference type="SMART" id="SM00244">
    <property type="entry name" value="PHB"/>
    <property type="match status" value="1"/>
</dbReference>
<evidence type="ECO:0000256" key="7">
    <source>
        <dbReference type="SAM" id="MobiDB-lite"/>
    </source>
</evidence>
<proteinExistence type="inferred from homology"/>
<gene>
    <name evidence="8" type="ORF">A9Y76_09620</name>
</gene>
<comment type="function">
    <text evidence="6">HflC and HflK could regulate a protease.</text>
</comment>
<protein>
    <recommendedName>
        <fullName evidence="6">Protein HflC</fullName>
    </recommendedName>
</protein>
<dbReference type="InterPro" id="IPR036013">
    <property type="entry name" value="Band_7/SPFH_dom_sf"/>
</dbReference>
<dbReference type="NCBIfam" id="TIGR01932">
    <property type="entry name" value="hflC"/>
    <property type="match status" value="1"/>
</dbReference>
<evidence type="ECO:0000256" key="4">
    <source>
        <dbReference type="ARBA" id="ARBA00022989"/>
    </source>
</evidence>
<keyword evidence="5" id="KW-0472">Membrane</keyword>
<dbReference type="CDD" id="cd03405">
    <property type="entry name" value="SPFH_HflC"/>
    <property type="match status" value="1"/>
</dbReference>
<feature type="compositionally biased region" description="Low complexity" evidence="7">
    <location>
        <begin position="293"/>
        <end position="305"/>
    </location>
</feature>
<dbReference type="GO" id="GO:0016020">
    <property type="term" value="C:membrane"/>
    <property type="evidence" value="ECO:0007669"/>
    <property type="project" value="UniProtKB-SubCell"/>
</dbReference>